<gene>
    <name evidence="1" type="ORF">CPELLU_LOCUS2817</name>
</gene>
<accession>A0A9N8ZWB4</accession>
<protein>
    <submittedName>
        <fullName evidence="1">851_t:CDS:1</fullName>
    </submittedName>
</protein>
<dbReference type="SUPFAM" id="SSF53098">
    <property type="entry name" value="Ribonuclease H-like"/>
    <property type="match status" value="1"/>
</dbReference>
<keyword evidence="2" id="KW-1185">Reference proteome</keyword>
<dbReference type="InterPro" id="IPR012337">
    <property type="entry name" value="RNaseH-like_sf"/>
</dbReference>
<name>A0A9N8ZWB4_9GLOM</name>
<comment type="caution">
    <text evidence="1">The sequence shown here is derived from an EMBL/GenBank/DDBJ whole genome shotgun (WGS) entry which is preliminary data.</text>
</comment>
<proteinExistence type="predicted"/>
<dbReference type="EMBL" id="CAJVQA010001279">
    <property type="protein sequence ID" value="CAG8508905.1"/>
    <property type="molecule type" value="Genomic_DNA"/>
</dbReference>
<reference evidence="1" key="1">
    <citation type="submission" date="2021-06" db="EMBL/GenBank/DDBJ databases">
        <authorList>
            <person name="Kallberg Y."/>
            <person name="Tangrot J."/>
            <person name="Rosling A."/>
        </authorList>
    </citation>
    <scope>NUCLEOTIDE SEQUENCE</scope>
    <source>
        <strain evidence="1">FL966</strain>
    </source>
</reference>
<organism evidence="1 2">
    <name type="scientific">Cetraspora pellucida</name>
    <dbReference type="NCBI Taxonomy" id="1433469"/>
    <lineage>
        <taxon>Eukaryota</taxon>
        <taxon>Fungi</taxon>
        <taxon>Fungi incertae sedis</taxon>
        <taxon>Mucoromycota</taxon>
        <taxon>Glomeromycotina</taxon>
        <taxon>Glomeromycetes</taxon>
        <taxon>Diversisporales</taxon>
        <taxon>Gigasporaceae</taxon>
        <taxon>Cetraspora</taxon>
    </lineage>
</organism>
<sequence length="235" mass="26473">MSLPSFSDTEESITTTSAISTASTKKLIEKVTRCLCGAKYPTLNLVYLYMKILKKRFAPETDETVDTYLNLIYGEAENDDNKSDKTSDDNIPAANLKDIDKVEYLLLVSTASLLNRVQAAIYLLMDELWSIPSDNTLVVTFLNPSFKHFKWATNNIEKGLVNRSYSNNDDFFQDLEADSAQTNMEKDNKITSHKYLSILATSVLSKRLFSDTSNHISAKQTHLSFDLVNKVLDAN</sequence>
<evidence type="ECO:0000313" key="1">
    <source>
        <dbReference type="EMBL" id="CAG8508905.1"/>
    </source>
</evidence>
<dbReference type="OrthoDB" id="2483890at2759"/>
<dbReference type="AlphaFoldDB" id="A0A9N8ZWB4"/>
<evidence type="ECO:0000313" key="2">
    <source>
        <dbReference type="Proteomes" id="UP000789759"/>
    </source>
</evidence>
<dbReference type="Proteomes" id="UP000789759">
    <property type="component" value="Unassembled WGS sequence"/>
</dbReference>